<dbReference type="Pfam" id="PF09966">
    <property type="entry name" value="DUF2200"/>
    <property type="match status" value="1"/>
</dbReference>
<dbReference type="Proteomes" id="UP000321425">
    <property type="component" value="Unassembled WGS sequence"/>
</dbReference>
<evidence type="ECO:0000313" key="4">
    <source>
        <dbReference type="Proteomes" id="UP000321425"/>
    </source>
</evidence>
<reference evidence="1 4" key="2">
    <citation type="submission" date="2019-07" db="EMBL/GenBank/DDBJ databases">
        <title>Whole genome shotgun sequence of Alkalibacterium putridalgicola NBRC 103243.</title>
        <authorList>
            <person name="Hosoyama A."/>
            <person name="Uohara A."/>
            <person name="Ohji S."/>
            <person name="Ichikawa N."/>
        </authorList>
    </citation>
    <scope>NUCLEOTIDE SEQUENCE [LARGE SCALE GENOMIC DNA]</scope>
    <source>
        <strain evidence="1 4">NBRC 103243</strain>
    </source>
</reference>
<dbReference type="EMBL" id="FOBL01000009">
    <property type="protein sequence ID" value="SEL74153.1"/>
    <property type="molecule type" value="Genomic_DNA"/>
</dbReference>
<reference evidence="2 3" key="1">
    <citation type="submission" date="2016-10" db="EMBL/GenBank/DDBJ databases">
        <authorList>
            <person name="de Groot N.N."/>
        </authorList>
    </citation>
    <scope>NUCLEOTIDE SEQUENCE [LARGE SCALE GENOMIC DNA]</scope>
    <source>
        <strain evidence="2 3">DSM 19182</strain>
    </source>
</reference>
<dbReference type="RefSeq" id="WP_091487497.1">
    <property type="nucleotide sequence ID" value="NZ_BJUX01000011.1"/>
</dbReference>
<evidence type="ECO:0000313" key="1">
    <source>
        <dbReference type="EMBL" id="GEK89200.1"/>
    </source>
</evidence>
<dbReference type="EMBL" id="BJUX01000011">
    <property type="protein sequence ID" value="GEK89200.1"/>
    <property type="molecule type" value="Genomic_DNA"/>
</dbReference>
<evidence type="ECO:0000313" key="3">
    <source>
        <dbReference type="Proteomes" id="UP000198548"/>
    </source>
</evidence>
<dbReference type="InterPro" id="IPR014580">
    <property type="entry name" value="UCP033199"/>
</dbReference>
<organism evidence="2 3">
    <name type="scientific">Alkalibacterium putridalgicola</name>
    <dbReference type="NCBI Taxonomy" id="426703"/>
    <lineage>
        <taxon>Bacteria</taxon>
        <taxon>Bacillati</taxon>
        <taxon>Bacillota</taxon>
        <taxon>Bacilli</taxon>
        <taxon>Lactobacillales</taxon>
        <taxon>Carnobacteriaceae</taxon>
        <taxon>Alkalibacterium</taxon>
    </lineage>
</organism>
<name>A0A1H7SNQ9_9LACT</name>
<dbReference type="Proteomes" id="UP000198548">
    <property type="component" value="Unassembled WGS sequence"/>
</dbReference>
<dbReference type="Gene3D" id="1.10.8.290">
    <property type="entry name" value="uncharacterized protein sp1917 domain"/>
    <property type="match status" value="1"/>
</dbReference>
<gene>
    <name evidence="1" type="ORF">APU01nite_12390</name>
    <name evidence="2" type="ORF">SAMN04488100_10910</name>
</gene>
<dbReference type="PIRSF" id="PIRSF033199">
    <property type="entry name" value="UCP033199"/>
    <property type="match status" value="1"/>
</dbReference>
<sequence>MAKHRIFTMSFAKVYPNYVQKAEKKDKTKAQVDELIRWLTGYSQDGLEEQLEKENDFETFFAEAPHMNPARKSIKGVICGIRVEEIEDPLMQEIRYLDKLIDELARGKKFENIKRD</sequence>
<accession>A0A1H7SNQ9</accession>
<dbReference type="AlphaFoldDB" id="A0A1H7SNQ9"/>
<proteinExistence type="predicted"/>
<keyword evidence="4" id="KW-1185">Reference proteome</keyword>
<dbReference type="OrthoDB" id="3192540at2"/>
<dbReference type="InterPro" id="IPR023204">
    <property type="entry name" value="SP1917_dom_sf"/>
</dbReference>
<evidence type="ECO:0000313" key="2">
    <source>
        <dbReference type="EMBL" id="SEL74153.1"/>
    </source>
</evidence>
<evidence type="ECO:0008006" key="5">
    <source>
        <dbReference type="Google" id="ProtNLM"/>
    </source>
</evidence>
<protein>
    <recommendedName>
        <fullName evidence="5">DUF2200 domain-containing protein</fullName>
    </recommendedName>
</protein>